<dbReference type="CDD" id="cd07377">
    <property type="entry name" value="WHTH_GntR"/>
    <property type="match status" value="1"/>
</dbReference>
<dbReference type="Proteomes" id="UP001499910">
    <property type="component" value="Unassembled WGS sequence"/>
</dbReference>
<evidence type="ECO:0000256" key="3">
    <source>
        <dbReference type="ARBA" id="ARBA00023163"/>
    </source>
</evidence>
<dbReference type="EMBL" id="BAABHW010000003">
    <property type="protein sequence ID" value="GAA5075428.1"/>
    <property type="molecule type" value="Genomic_DNA"/>
</dbReference>
<dbReference type="RefSeq" id="WP_222190194.1">
    <property type="nucleotide sequence ID" value="NZ_BAABHW010000003.1"/>
</dbReference>
<gene>
    <name evidence="5" type="ORF">GCM10023209_23370</name>
</gene>
<dbReference type="Gene3D" id="1.10.10.10">
    <property type="entry name" value="Winged helix-like DNA-binding domain superfamily/Winged helix DNA-binding domain"/>
    <property type="match status" value="1"/>
</dbReference>
<proteinExistence type="predicted"/>
<dbReference type="SMART" id="SM00345">
    <property type="entry name" value="HTH_GNTR"/>
    <property type="match status" value="1"/>
</dbReference>
<dbReference type="InterPro" id="IPR008920">
    <property type="entry name" value="TF_FadR/GntR_C"/>
</dbReference>
<evidence type="ECO:0000313" key="6">
    <source>
        <dbReference type="Proteomes" id="UP001499910"/>
    </source>
</evidence>
<evidence type="ECO:0000256" key="1">
    <source>
        <dbReference type="ARBA" id="ARBA00023015"/>
    </source>
</evidence>
<accession>A0ABP9LEN2</accession>
<comment type="caution">
    <text evidence="5">The sequence shown here is derived from an EMBL/GenBank/DDBJ whole genome shotgun (WGS) entry which is preliminary data.</text>
</comment>
<keyword evidence="3" id="KW-0804">Transcription</keyword>
<dbReference type="InterPro" id="IPR036390">
    <property type="entry name" value="WH_DNA-bd_sf"/>
</dbReference>
<keyword evidence="6" id="KW-1185">Reference proteome</keyword>
<dbReference type="Gene3D" id="1.20.120.530">
    <property type="entry name" value="GntR ligand-binding domain-like"/>
    <property type="match status" value="1"/>
</dbReference>
<dbReference type="SUPFAM" id="SSF48008">
    <property type="entry name" value="GntR ligand-binding domain-like"/>
    <property type="match status" value="1"/>
</dbReference>
<evidence type="ECO:0000256" key="2">
    <source>
        <dbReference type="ARBA" id="ARBA00023125"/>
    </source>
</evidence>
<reference evidence="6" key="1">
    <citation type="journal article" date="2019" name="Int. J. Syst. Evol. Microbiol.">
        <title>The Global Catalogue of Microorganisms (GCM) 10K type strain sequencing project: providing services to taxonomists for standard genome sequencing and annotation.</title>
        <authorList>
            <consortium name="The Broad Institute Genomics Platform"/>
            <consortium name="The Broad Institute Genome Sequencing Center for Infectious Disease"/>
            <person name="Wu L."/>
            <person name="Ma J."/>
        </authorList>
    </citation>
    <scope>NUCLEOTIDE SEQUENCE [LARGE SCALE GENOMIC DNA]</scope>
    <source>
        <strain evidence="6">JCM 18015</strain>
    </source>
</reference>
<organism evidence="5 6">
    <name type="scientific">[Roseibacterium] beibuensis</name>
    <dbReference type="NCBI Taxonomy" id="1193142"/>
    <lineage>
        <taxon>Bacteria</taxon>
        <taxon>Pseudomonadati</taxon>
        <taxon>Pseudomonadota</taxon>
        <taxon>Alphaproteobacteria</taxon>
        <taxon>Rhodobacterales</taxon>
        <taxon>Roseobacteraceae</taxon>
        <taxon>Roseicyclus</taxon>
    </lineage>
</organism>
<evidence type="ECO:0000259" key="4">
    <source>
        <dbReference type="PROSITE" id="PS50949"/>
    </source>
</evidence>
<dbReference type="InterPro" id="IPR011711">
    <property type="entry name" value="GntR_C"/>
</dbReference>
<name>A0ABP9LEN2_9RHOB</name>
<dbReference type="InterPro" id="IPR000524">
    <property type="entry name" value="Tscrpt_reg_HTH_GntR"/>
</dbReference>
<evidence type="ECO:0000313" key="5">
    <source>
        <dbReference type="EMBL" id="GAA5075428.1"/>
    </source>
</evidence>
<keyword evidence="2" id="KW-0238">DNA-binding</keyword>
<dbReference type="Pfam" id="PF00392">
    <property type="entry name" value="GntR"/>
    <property type="match status" value="1"/>
</dbReference>
<dbReference type="Pfam" id="PF07729">
    <property type="entry name" value="FCD"/>
    <property type="match status" value="1"/>
</dbReference>
<dbReference type="SMART" id="SM00895">
    <property type="entry name" value="FCD"/>
    <property type="match status" value="1"/>
</dbReference>
<sequence length="238" mass="26242">MTATSEPVPLSQIDLPPLDLTQPTAEQIHSALRKAILSLSLPPGTRISEAEAGQRFGASRTPVREAMTWLRDEGLIVTFPSRGNFVTRFSEPAIRSAQFIREALEMAAVTLICESGLSPEHDQRLTEALAAQAKAIENSDAEAFHAADDAFHATIASATNMPRIETLVSREKTALDRLRALRLNDTEHLRQLADEHGRIANALRKANLGRAQRILTPHLRGVLGVLESLKSEHRDYFE</sequence>
<dbReference type="PROSITE" id="PS50949">
    <property type="entry name" value="HTH_GNTR"/>
    <property type="match status" value="1"/>
</dbReference>
<dbReference type="PANTHER" id="PTHR43537">
    <property type="entry name" value="TRANSCRIPTIONAL REGULATOR, GNTR FAMILY"/>
    <property type="match status" value="1"/>
</dbReference>
<keyword evidence="1" id="KW-0805">Transcription regulation</keyword>
<dbReference type="SUPFAM" id="SSF46785">
    <property type="entry name" value="Winged helix' DNA-binding domain"/>
    <property type="match status" value="1"/>
</dbReference>
<feature type="domain" description="HTH gntR-type" evidence="4">
    <location>
        <begin position="22"/>
        <end position="89"/>
    </location>
</feature>
<protein>
    <submittedName>
        <fullName evidence="5">GntR family transcriptional regulator</fullName>
    </submittedName>
</protein>
<dbReference type="PANTHER" id="PTHR43537:SF45">
    <property type="entry name" value="GNTR FAMILY REGULATORY PROTEIN"/>
    <property type="match status" value="1"/>
</dbReference>
<dbReference type="InterPro" id="IPR036388">
    <property type="entry name" value="WH-like_DNA-bd_sf"/>
</dbReference>